<accession>A0ABX2B6Z3</accession>
<protein>
    <submittedName>
        <fullName evidence="2">Uncharacterized protein</fullName>
    </submittedName>
</protein>
<feature type="chain" id="PRO_5047465651" evidence="1">
    <location>
        <begin position="20"/>
        <end position="92"/>
    </location>
</feature>
<gene>
    <name evidence="2" type="ORF">HPS54_12095</name>
</gene>
<organism evidence="2 3">
    <name type="scientific">Xylanibacter caecicola</name>
    <dbReference type="NCBI Taxonomy" id="2736294"/>
    <lineage>
        <taxon>Bacteria</taxon>
        <taxon>Pseudomonadati</taxon>
        <taxon>Bacteroidota</taxon>
        <taxon>Bacteroidia</taxon>
        <taxon>Bacteroidales</taxon>
        <taxon>Prevotellaceae</taxon>
        <taxon>Xylanibacter</taxon>
    </lineage>
</organism>
<reference evidence="2 3" key="1">
    <citation type="submission" date="2020-05" db="EMBL/GenBank/DDBJ databases">
        <title>Distinct polysaccharide utilization as determinants for interspecies competition between intestinal Prevotella spp.</title>
        <authorList>
            <person name="Galvez E.J.C."/>
            <person name="Iljazovic A."/>
            <person name="Strowig T."/>
        </authorList>
    </citation>
    <scope>NUCLEOTIDE SEQUENCE [LARGE SCALE GENOMIC DNA]</scope>
    <source>
        <strain evidence="2 3">PCHR</strain>
    </source>
</reference>
<evidence type="ECO:0000313" key="3">
    <source>
        <dbReference type="Proteomes" id="UP000820977"/>
    </source>
</evidence>
<evidence type="ECO:0000256" key="1">
    <source>
        <dbReference type="SAM" id="SignalP"/>
    </source>
</evidence>
<comment type="caution">
    <text evidence="2">The sequence shown here is derived from an EMBL/GenBank/DDBJ whole genome shotgun (WGS) entry which is preliminary data.</text>
</comment>
<sequence>MKKLLFTIALILASVAGFAQVLPPGGSISLRYITEEDALNKVKSLFEGKDVDYYIGSTLMEHGVIPMNAMFNDNAFSDTNVVVKEQIFHDIW</sequence>
<evidence type="ECO:0000313" key="2">
    <source>
        <dbReference type="EMBL" id="NPE26238.1"/>
    </source>
</evidence>
<keyword evidence="1" id="KW-0732">Signal</keyword>
<proteinExistence type="predicted"/>
<keyword evidence="3" id="KW-1185">Reference proteome</keyword>
<dbReference type="Proteomes" id="UP000820977">
    <property type="component" value="Unassembled WGS sequence"/>
</dbReference>
<name>A0ABX2B6Z3_9BACT</name>
<dbReference type="EMBL" id="JABKKJ010000037">
    <property type="protein sequence ID" value="NPE26238.1"/>
    <property type="molecule type" value="Genomic_DNA"/>
</dbReference>
<dbReference type="RefSeq" id="WP_172345692.1">
    <property type="nucleotide sequence ID" value="NZ_CATJFF010000103.1"/>
</dbReference>
<feature type="signal peptide" evidence="1">
    <location>
        <begin position="1"/>
        <end position="19"/>
    </location>
</feature>